<dbReference type="PROSITE" id="PS50097">
    <property type="entry name" value="BTB"/>
    <property type="match status" value="1"/>
</dbReference>
<sequence length="1094" mass="123476">MEEQKICAHKVILSAASPFFNERFRDGCTCVEKEGTGKDGDDTPSAGDYRDDASLDDAGLDGAGLDGAGLDDVCLADTCLDDTFLHKGSAEGSKDQPVRERPSKDQTVRERPCKNFAGDQTMTSCNIDDQSLDSGHCVVSVTKEENIDPCFSDEPTVSFISDWRVIDAKRATEDETCCDNFSSYTSCDQVESIRSGSEKRKVARSLISRYMDEVLLHTNRTFSRVANKKCIDKGHCSCENDSLPQIYSLENAKQKTTEPQIYEDNPLVYPSVAKREIEKISLTTEYMDEPRSSVNNTPFPCGTNSIEEARGKRSYENTPAARACKSSVRIEIFHEICYRDIDDRKPESERVKEREDWSCDTKEEYRERKIRKKENETTPSCSCKPNFTNYRNICTKRNYYMLTKCPCVCIGEPKEDARKQWVDNLTPYACDTKKENKDFMVPPTRRFDPEKHSRIPRTWPSKSTASSDTKEAKENIMKRPSKTTYSCCTTEEEERINKWPSKPELSSETTEDEERMRKWPSNPILPSRSTFLRTSECNILQVDNTLIKLPYGYVGDTNKGEKIKKWPNHSKPCVCSSDAKKDAERVEKRRSTAACWYESKKATSERGPDDGVKNMTAFCCESSFRYCIICLSILNRILSSAAADTKGEEEVTGKYTGKTVLSDALKEDTEESEAWPSEPICTGSMKAEGEEKISCKCPTVCLSKCSLLILRLFVYSCRVNENFFDFVEGRSRLNWISHILYLNNNFSLSSCLDNIKEAGRYARNRKEIKAAASCPCKFNSTYMLRINTYLIKKAPRDQIGQPKISRTSAGTSIYPRDANEIKDTEDEVPLRKNMSFVCVPEVKEGTIKRLLWKGDTRDDVSIRTCKDVNAFNAKANFGRRWVCEGFNDWAVGPKCGCDVKKDAGYAFTDEIREIPIRKNKSFVCIPEIAAEGIERWTYKNMNTSSYSWSSGRTQGGGGPQWMSSDNDLASNSSTCKCSKCAPKPKMVPNEDDVRDVMFSDAIRKGVKFGNIVNIYSSCGKEYNPFAKYSDGCIPCTSREQKDDNMTAKLTDVCHPFTSDIEENTNEPTKVPVASTVACGVPCIKKGAFHIFLIK</sequence>
<evidence type="ECO:0000313" key="4">
    <source>
        <dbReference type="Proteomes" id="UP000092445"/>
    </source>
</evidence>
<reference evidence="3" key="2">
    <citation type="submission" date="2020-05" db="UniProtKB">
        <authorList>
            <consortium name="EnsemblMetazoa"/>
        </authorList>
    </citation>
    <scope>IDENTIFICATION</scope>
    <source>
        <strain evidence="3">IAEA</strain>
    </source>
</reference>
<dbReference type="EnsemblMetazoa" id="GPAI025949-RA">
    <property type="protein sequence ID" value="GPAI025949-PA"/>
    <property type="gene ID" value="GPAI025949"/>
</dbReference>
<feature type="region of interest" description="Disordered" evidence="1">
    <location>
        <begin position="90"/>
        <end position="111"/>
    </location>
</feature>
<organism evidence="3 4">
    <name type="scientific">Glossina pallidipes</name>
    <name type="common">Tsetse fly</name>
    <dbReference type="NCBI Taxonomy" id="7398"/>
    <lineage>
        <taxon>Eukaryota</taxon>
        <taxon>Metazoa</taxon>
        <taxon>Ecdysozoa</taxon>
        <taxon>Arthropoda</taxon>
        <taxon>Hexapoda</taxon>
        <taxon>Insecta</taxon>
        <taxon>Pterygota</taxon>
        <taxon>Neoptera</taxon>
        <taxon>Endopterygota</taxon>
        <taxon>Diptera</taxon>
        <taxon>Brachycera</taxon>
        <taxon>Muscomorpha</taxon>
        <taxon>Hippoboscoidea</taxon>
        <taxon>Glossinidae</taxon>
        <taxon>Glossina</taxon>
    </lineage>
</organism>
<proteinExistence type="predicted"/>
<feature type="region of interest" description="Disordered" evidence="1">
    <location>
        <begin position="498"/>
        <end position="521"/>
    </location>
</feature>
<dbReference type="AlphaFoldDB" id="A0A1A9ZV31"/>
<evidence type="ECO:0000256" key="1">
    <source>
        <dbReference type="SAM" id="MobiDB-lite"/>
    </source>
</evidence>
<protein>
    <submittedName>
        <fullName evidence="3">BTB domain-containing protein</fullName>
    </submittedName>
</protein>
<dbReference type="CDD" id="cd18186">
    <property type="entry name" value="BTB_POZ_ZBTB_KLHL-like"/>
    <property type="match status" value="1"/>
</dbReference>
<evidence type="ECO:0000313" key="3">
    <source>
        <dbReference type="EnsemblMetazoa" id="GPAI025949-PA"/>
    </source>
</evidence>
<dbReference type="InterPro" id="IPR000210">
    <property type="entry name" value="BTB/POZ_dom"/>
</dbReference>
<dbReference type="VEuPathDB" id="VectorBase:GPAI025949"/>
<accession>A0A1A9ZV31</accession>
<dbReference type="STRING" id="7398.A0A1A9ZV31"/>
<keyword evidence="4" id="KW-1185">Reference proteome</keyword>
<reference evidence="4" key="1">
    <citation type="submission" date="2014-03" db="EMBL/GenBank/DDBJ databases">
        <authorList>
            <person name="Aksoy S."/>
            <person name="Warren W."/>
            <person name="Wilson R.K."/>
        </authorList>
    </citation>
    <scope>NUCLEOTIDE SEQUENCE [LARGE SCALE GENOMIC DNA]</scope>
    <source>
        <strain evidence="4">IAEA</strain>
    </source>
</reference>
<dbReference type="Proteomes" id="UP000092445">
    <property type="component" value="Unassembled WGS sequence"/>
</dbReference>
<feature type="region of interest" description="Disordered" evidence="1">
    <location>
        <begin position="440"/>
        <end position="476"/>
    </location>
</feature>
<name>A0A1A9ZV31_GLOPL</name>
<evidence type="ECO:0000259" key="2">
    <source>
        <dbReference type="PROSITE" id="PS50097"/>
    </source>
</evidence>
<feature type="domain" description="BTB" evidence="2">
    <location>
        <begin position="1"/>
        <end position="26"/>
    </location>
</feature>
<feature type="region of interest" description="Disordered" evidence="1">
    <location>
        <begin position="35"/>
        <end position="54"/>
    </location>
</feature>